<accession>A0A1B6MM54</accession>
<dbReference type="AlphaFoldDB" id="A0A1B6MM54"/>
<dbReference type="PANTHER" id="PTHR24369:SF210">
    <property type="entry name" value="CHAOPTIN-RELATED"/>
    <property type="match status" value="1"/>
</dbReference>
<dbReference type="GO" id="GO:0005886">
    <property type="term" value="C:plasma membrane"/>
    <property type="evidence" value="ECO:0007669"/>
    <property type="project" value="TreeGrafter"/>
</dbReference>
<keyword evidence="3" id="KW-0677">Repeat</keyword>
<feature type="non-terminal residue" evidence="4">
    <location>
        <position position="1"/>
    </location>
</feature>
<keyword evidence="1" id="KW-0433">Leucine-rich repeat</keyword>
<evidence type="ECO:0000256" key="3">
    <source>
        <dbReference type="ARBA" id="ARBA00022737"/>
    </source>
</evidence>
<dbReference type="InterPro" id="IPR001611">
    <property type="entry name" value="Leu-rich_rpt"/>
</dbReference>
<evidence type="ECO:0000313" key="4">
    <source>
        <dbReference type="EMBL" id="JAT37028.1"/>
    </source>
</evidence>
<dbReference type="InterPro" id="IPR032675">
    <property type="entry name" value="LRR_dom_sf"/>
</dbReference>
<evidence type="ECO:0000256" key="2">
    <source>
        <dbReference type="ARBA" id="ARBA00022729"/>
    </source>
</evidence>
<sequence length="225" mass="25724">RQSSLTSADCNLMDSWRHLLLLSVWWSTRVVPGSACHRVHHGDCQLLDHCHLVCVGASPTSLQGDISKNVRNVTLCAWPYKTFKVAQHLGHLREVEHFTLRHSEVEQIEPFHSHQALQTVNLTELQLTQMERDMFSQLPVLHSVDLRHNRLSYLDQEIFSSLPALQTLYLAGNNWTCDPRLIWIISDVEGSVGSKVYDKQKLFCEGKSKAMPKPLVQVMQFVQCV</sequence>
<dbReference type="Gene3D" id="3.80.10.10">
    <property type="entry name" value="Ribonuclease Inhibitor"/>
    <property type="match status" value="1"/>
</dbReference>
<dbReference type="InterPro" id="IPR050541">
    <property type="entry name" value="LRR_TM_domain-containing"/>
</dbReference>
<protein>
    <recommendedName>
        <fullName evidence="5">LRRCT domain-containing protein</fullName>
    </recommendedName>
</protein>
<dbReference type="Pfam" id="PF13855">
    <property type="entry name" value="LRR_8"/>
    <property type="match status" value="1"/>
</dbReference>
<dbReference type="SUPFAM" id="SSF52058">
    <property type="entry name" value="L domain-like"/>
    <property type="match status" value="1"/>
</dbReference>
<organism evidence="4">
    <name type="scientific">Graphocephala atropunctata</name>
    <dbReference type="NCBI Taxonomy" id="36148"/>
    <lineage>
        <taxon>Eukaryota</taxon>
        <taxon>Metazoa</taxon>
        <taxon>Ecdysozoa</taxon>
        <taxon>Arthropoda</taxon>
        <taxon>Hexapoda</taxon>
        <taxon>Insecta</taxon>
        <taxon>Pterygota</taxon>
        <taxon>Neoptera</taxon>
        <taxon>Paraneoptera</taxon>
        <taxon>Hemiptera</taxon>
        <taxon>Auchenorrhyncha</taxon>
        <taxon>Membracoidea</taxon>
        <taxon>Cicadellidae</taxon>
        <taxon>Cicadellinae</taxon>
        <taxon>Cicadellini</taxon>
        <taxon>Graphocephala</taxon>
    </lineage>
</organism>
<proteinExistence type="predicted"/>
<dbReference type="PANTHER" id="PTHR24369">
    <property type="entry name" value="ANTIGEN BSP, PUTATIVE-RELATED"/>
    <property type="match status" value="1"/>
</dbReference>
<keyword evidence="2" id="KW-0732">Signal</keyword>
<dbReference type="EMBL" id="GEBQ01002949">
    <property type="protein sequence ID" value="JAT37028.1"/>
    <property type="molecule type" value="Transcribed_RNA"/>
</dbReference>
<gene>
    <name evidence="4" type="ORF">g.13602</name>
</gene>
<evidence type="ECO:0000256" key="1">
    <source>
        <dbReference type="ARBA" id="ARBA00022614"/>
    </source>
</evidence>
<evidence type="ECO:0008006" key="5">
    <source>
        <dbReference type="Google" id="ProtNLM"/>
    </source>
</evidence>
<reference evidence="4" key="1">
    <citation type="submission" date="2015-11" db="EMBL/GenBank/DDBJ databases">
        <title>De novo transcriptome assembly of four potential Pierce s Disease insect vectors from Arizona vineyards.</title>
        <authorList>
            <person name="Tassone E.E."/>
        </authorList>
    </citation>
    <scope>NUCLEOTIDE SEQUENCE</scope>
</reference>
<name>A0A1B6MM54_9HEMI</name>